<feature type="region of interest" description="Disordered" evidence="7">
    <location>
        <begin position="193"/>
        <end position="236"/>
    </location>
</feature>
<evidence type="ECO:0000256" key="5">
    <source>
        <dbReference type="ARBA" id="ARBA00022821"/>
    </source>
</evidence>
<evidence type="ECO:0000256" key="7">
    <source>
        <dbReference type="SAM" id="MobiDB-lite"/>
    </source>
</evidence>
<dbReference type="Proteomes" id="UP000324705">
    <property type="component" value="Chromosome 4A"/>
</dbReference>
<dbReference type="EMBL" id="LT934117">
    <property type="protein sequence ID" value="VAH93684.1"/>
    <property type="molecule type" value="Genomic_DNA"/>
</dbReference>
<proteinExistence type="inferred from homology"/>
<dbReference type="InterPro" id="IPR055414">
    <property type="entry name" value="LRR_R13L4/SHOC2-like"/>
</dbReference>
<keyword evidence="13" id="KW-1185">Reference proteome</keyword>
<gene>
    <name evidence="12" type="ORF">TRITD_4Av1G166980</name>
</gene>
<evidence type="ECO:0000256" key="1">
    <source>
        <dbReference type="ARBA" id="ARBA00008894"/>
    </source>
</evidence>
<dbReference type="Pfam" id="PF23598">
    <property type="entry name" value="LRR_14"/>
    <property type="match status" value="1"/>
</dbReference>
<feature type="domain" description="Disease resistance R13L4/SHOC-2-like LRR" evidence="11">
    <location>
        <begin position="626"/>
        <end position="978"/>
    </location>
</feature>
<dbReference type="InterPro" id="IPR058922">
    <property type="entry name" value="WHD_DRP"/>
</dbReference>
<organism evidence="12 13">
    <name type="scientific">Triticum turgidum subsp. durum</name>
    <name type="common">Durum wheat</name>
    <name type="synonym">Triticum durum</name>
    <dbReference type="NCBI Taxonomy" id="4567"/>
    <lineage>
        <taxon>Eukaryota</taxon>
        <taxon>Viridiplantae</taxon>
        <taxon>Streptophyta</taxon>
        <taxon>Embryophyta</taxon>
        <taxon>Tracheophyta</taxon>
        <taxon>Spermatophyta</taxon>
        <taxon>Magnoliopsida</taxon>
        <taxon>Liliopsida</taxon>
        <taxon>Poales</taxon>
        <taxon>Poaceae</taxon>
        <taxon>BOP clade</taxon>
        <taxon>Pooideae</taxon>
        <taxon>Triticodae</taxon>
        <taxon>Triticeae</taxon>
        <taxon>Triticinae</taxon>
        <taxon>Triticum</taxon>
    </lineage>
</organism>
<feature type="domain" description="Disease resistance N-terminal" evidence="9">
    <location>
        <begin position="80"/>
        <end position="164"/>
    </location>
</feature>
<dbReference type="Pfam" id="PF18052">
    <property type="entry name" value="Rx_N"/>
    <property type="match status" value="1"/>
</dbReference>
<evidence type="ECO:0000313" key="13">
    <source>
        <dbReference type="Proteomes" id="UP000324705"/>
    </source>
</evidence>
<dbReference type="PANTHER" id="PTHR23155">
    <property type="entry name" value="DISEASE RESISTANCE PROTEIN RP"/>
    <property type="match status" value="1"/>
</dbReference>
<dbReference type="Gene3D" id="3.80.10.10">
    <property type="entry name" value="Ribonuclease Inhibitor"/>
    <property type="match status" value="1"/>
</dbReference>
<evidence type="ECO:0000256" key="3">
    <source>
        <dbReference type="ARBA" id="ARBA00022737"/>
    </source>
</evidence>
<dbReference type="Gene3D" id="1.10.8.430">
    <property type="entry name" value="Helical domain of apoptotic protease-activating factors"/>
    <property type="match status" value="1"/>
</dbReference>
<evidence type="ECO:0000256" key="4">
    <source>
        <dbReference type="ARBA" id="ARBA00022741"/>
    </source>
</evidence>
<keyword evidence="6" id="KW-0175">Coiled coil</keyword>
<dbReference type="SUPFAM" id="SSF52058">
    <property type="entry name" value="L domain-like"/>
    <property type="match status" value="1"/>
</dbReference>
<evidence type="ECO:0000259" key="9">
    <source>
        <dbReference type="Pfam" id="PF18052"/>
    </source>
</evidence>
<evidence type="ECO:0000313" key="12">
    <source>
        <dbReference type="EMBL" id="VAH93684.1"/>
    </source>
</evidence>
<protein>
    <recommendedName>
        <fullName evidence="14">NB-ARC domain-containing protein</fullName>
    </recommendedName>
</protein>
<keyword evidence="3" id="KW-0677">Repeat</keyword>
<comment type="similarity">
    <text evidence="1">Belongs to the disease resistance NB-LRR family.</text>
</comment>
<evidence type="ECO:0000259" key="8">
    <source>
        <dbReference type="Pfam" id="PF00931"/>
    </source>
</evidence>
<feature type="compositionally biased region" description="Low complexity" evidence="7">
    <location>
        <begin position="221"/>
        <end position="233"/>
    </location>
</feature>
<dbReference type="PRINTS" id="PR00364">
    <property type="entry name" value="DISEASERSIST"/>
</dbReference>
<feature type="compositionally biased region" description="Basic and acidic residues" evidence="7">
    <location>
        <begin position="193"/>
        <end position="205"/>
    </location>
</feature>
<dbReference type="GO" id="GO:0043531">
    <property type="term" value="F:ADP binding"/>
    <property type="evidence" value="ECO:0007669"/>
    <property type="project" value="InterPro"/>
</dbReference>
<evidence type="ECO:0000259" key="11">
    <source>
        <dbReference type="Pfam" id="PF23598"/>
    </source>
</evidence>
<evidence type="ECO:0000256" key="6">
    <source>
        <dbReference type="ARBA" id="ARBA00023054"/>
    </source>
</evidence>
<keyword evidence="2" id="KW-0433">Leucine-rich repeat</keyword>
<dbReference type="Pfam" id="PF00931">
    <property type="entry name" value="NB-ARC"/>
    <property type="match status" value="1"/>
</dbReference>
<dbReference type="SUPFAM" id="SSF52540">
    <property type="entry name" value="P-loop containing nucleoside triphosphate hydrolases"/>
    <property type="match status" value="1"/>
</dbReference>
<dbReference type="Gramene" id="TRITD4Av1G166980.3">
    <property type="protein sequence ID" value="TRITD4Av1G166980.3"/>
    <property type="gene ID" value="TRITD4Av1G166980"/>
</dbReference>
<dbReference type="InterPro" id="IPR027417">
    <property type="entry name" value="P-loop_NTPase"/>
</dbReference>
<evidence type="ECO:0000259" key="10">
    <source>
        <dbReference type="Pfam" id="PF23559"/>
    </source>
</evidence>
<feature type="domain" description="NB-ARC" evidence="8">
    <location>
        <begin position="245"/>
        <end position="422"/>
    </location>
</feature>
<dbReference type="InterPro" id="IPR041118">
    <property type="entry name" value="Rx_N"/>
</dbReference>
<reference evidence="12 13" key="1">
    <citation type="submission" date="2017-09" db="EMBL/GenBank/DDBJ databases">
        <authorList>
            <consortium name="International Durum Wheat Genome Sequencing Consortium (IDWGSC)"/>
            <person name="Milanesi L."/>
        </authorList>
    </citation>
    <scope>NUCLEOTIDE SEQUENCE [LARGE SCALE GENOMIC DNA]</scope>
    <source>
        <strain evidence="13">cv. Svevo</strain>
    </source>
</reference>
<dbReference type="InterPro" id="IPR002182">
    <property type="entry name" value="NB-ARC"/>
</dbReference>
<feature type="domain" description="Disease resistance protein winged helix" evidence="10">
    <location>
        <begin position="509"/>
        <end position="579"/>
    </location>
</feature>
<keyword evidence="4" id="KW-0547">Nucleotide-binding</keyword>
<dbReference type="Gene3D" id="1.20.5.4130">
    <property type="match status" value="1"/>
</dbReference>
<dbReference type="InterPro" id="IPR044974">
    <property type="entry name" value="Disease_R_plants"/>
</dbReference>
<dbReference type="InterPro" id="IPR042197">
    <property type="entry name" value="Apaf_helical"/>
</dbReference>
<accession>A0A9R0SE70</accession>
<dbReference type="OMA" id="HYHLEND"/>
<dbReference type="PANTHER" id="PTHR23155:SF1233">
    <property type="entry name" value="DISEASE RESISTANCE PROTEIN RGA4"/>
    <property type="match status" value="1"/>
</dbReference>
<evidence type="ECO:0000256" key="2">
    <source>
        <dbReference type="ARBA" id="ARBA00022614"/>
    </source>
</evidence>
<name>A0A9R0SE70_TRITD</name>
<keyword evidence="5" id="KW-0611">Plant defense</keyword>
<dbReference type="Gene3D" id="3.40.50.300">
    <property type="entry name" value="P-loop containing nucleotide triphosphate hydrolases"/>
    <property type="match status" value="1"/>
</dbReference>
<feature type="region of interest" description="Disordered" evidence="7">
    <location>
        <begin position="38"/>
        <end position="64"/>
    </location>
</feature>
<dbReference type="InterPro" id="IPR032675">
    <property type="entry name" value="LRR_dom_sf"/>
</dbReference>
<evidence type="ECO:0008006" key="14">
    <source>
        <dbReference type="Google" id="ProtNLM"/>
    </source>
</evidence>
<dbReference type="GO" id="GO:0098542">
    <property type="term" value="P:defense response to other organism"/>
    <property type="evidence" value="ECO:0007669"/>
    <property type="project" value="TreeGrafter"/>
</dbReference>
<dbReference type="Pfam" id="PF23559">
    <property type="entry name" value="WHD_DRP"/>
    <property type="match status" value="1"/>
</dbReference>
<sequence length="1047" mass="116367">MMHGGQTKSSRWHRFGAKLGLMRLPDRGGGTAAAVEYDGGGGETPPTSTIESSAALPSPHSRPGSWVEETAMEAALLGGFIKVILPRLFSLIDDKYKLHRGVKSDVKFLVKELRMIVGAIDDDELSDTSAAARLSIQDLRELAHGIEDCIDGLMYRATWEQQASFLRRSVRLRPPKALKTSAQLAREMQRLRQMAREAHERKQRYAADFPAGGQPSSSATPPVDESPSSPSDPRILDADLVGVDEPIAELLEQLAEVQPSRLKVIAVVGFCGLGKTALAAEVYNRETRSERFERHAWVYAALKSPREVLADLLRKLSSDAPSCQGKSVLETSDVGQLCAELKQQLVKKRYFIVIDDIRTEDQWKTIKSALPADKDISSRILVTTTIQSVANACSSSNGYVHKMSRLDKICSKQLFTKKACPDKYSCYKQPDPAEVLKKCDGQPLALVTIGEFLQAKGWPTGPSCEDVCTQIGYHLENDKSFEKMRRVLIHNYTTLPSHALKACLLYFGMFPSNRPIRKKSLLRRWLAEGFVEPQPSPSSPDPIAAFNALMDRNIIEPINLSNNDNVKTCQTYGMMREFILHMSVSQNFVTLFCNDKIEPKYVRRLSLHESSATDADSFSNVDLSLVRSLAIFGKASQTVLDLSKYHLLRVLDLEKCEELKDDHVKDICNLLLLKYLSLGAGVTTIPRDIVKLKHLVSLDVRRTKVHILHVEVFQLPSLIHLFGKFKLPDIVKPKSEVHEFLSKGKSNLETLAGFITDRSGGFLHLMGYMNKLSKLKILCESPAGCADRTDLKEAIQQFIEDEKQANIGSRSLSLHFSKCCEELLNSLKGPCYLSSLKLHGDLAALPQFVVSLRGLKELCLSSTKLTTGVLEALSNLSYLQYLKLVAHDLDKFIVRDQAFCRLLRLSLELQCPTFPTIEEGALPFLVTLQLLCKDLHGLSDLKIEYLKHLKEVTLDPRVTPTTRRTWEKAAREHPNRPKVLLLKSVDAAQSEIADYTIASEPTECAIQESSIPALLNQGLVASSSVMSKQSTSVLSNMGLSEVSSALT</sequence>
<dbReference type="AlphaFoldDB" id="A0A9R0SE70"/>